<dbReference type="Proteomes" id="UP001454036">
    <property type="component" value="Unassembled WGS sequence"/>
</dbReference>
<keyword evidence="3" id="KW-0479">Metal-binding</keyword>
<evidence type="ECO:0000256" key="3">
    <source>
        <dbReference type="ARBA" id="ARBA00022723"/>
    </source>
</evidence>
<dbReference type="Gene3D" id="3.30.70.100">
    <property type="match status" value="1"/>
</dbReference>
<evidence type="ECO:0000256" key="5">
    <source>
        <dbReference type="ARBA" id="ARBA00023289"/>
    </source>
</evidence>
<comment type="similarity">
    <text evidence="6">Belongs to the HIPP family.</text>
</comment>
<dbReference type="InterPro" id="IPR006121">
    <property type="entry name" value="HMA_dom"/>
</dbReference>
<dbReference type="GO" id="GO:0009626">
    <property type="term" value="P:plant-type hypersensitive response"/>
    <property type="evidence" value="ECO:0007669"/>
    <property type="project" value="UniProtKB-KW"/>
</dbReference>
<evidence type="ECO:0000313" key="8">
    <source>
        <dbReference type="EMBL" id="GAA0164888.1"/>
    </source>
</evidence>
<protein>
    <recommendedName>
        <fullName evidence="7">HMA domain-containing protein</fullName>
    </recommendedName>
</protein>
<dbReference type="GO" id="GO:0046872">
    <property type="term" value="F:metal ion binding"/>
    <property type="evidence" value="ECO:0007669"/>
    <property type="project" value="UniProtKB-KW"/>
</dbReference>
<evidence type="ECO:0000256" key="1">
    <source>
        <dbReference type="ARBA" id="ARBA00004170"/>
    </source>
</evidence>
<organism evidence="8 9">
    <name type="scientific">Lithospermum erythrorhizon</name>
    <name type="common">Purple gromwell</name>
    <name type="synonym">Lithospermum officinale var. erythrorhizon</name>
    <dbReference type="NCBI Taxonomy" id="34254"/>
    <lineage>
        <taxon>Eukaryota</taxon>
        <taxon>Viridiplantae</taxon>
        <taxon>Streptophyta</taxon>
        <taxon>Embryophyta</taxon>
        <taxon>Tracheophyta</taxon>
        <taxon>Spermatophyta</taxon>
        <taxon>Magnoliopsida</taxon>
        <taxon>eudicotyledons</taxon>
        <taxon>Gunneridae</taxon>
        <taxon>Pentapetalae</taxon>
        <taxon>asterids</taxon>
        <taxon>lamiids</taxon>
        <taxon>Boraginales</taxon>
        <taxon>Boraginaceae</taxon>
        <taxon>Boraginoideae</taxon>
        <taxon>Lithospermeae</taxon>
        <taxon>Lithospermum</taxon>
    </lineage>
</organism>
<accession>A0AAV3QMH2</accession>
<evidence type="ECO:0000313" key="9">
    <source>
        <dbReference type="Proteomes" id="UP001454036"/>
    </source>
</evidence>
<evidence type="ECO:0000256" key="4">
    <source>
        <dbReference type="ARBA" id="ARBA00023288"/>
    </source>
</evidence>
<proteinExistence type="inferred from homology"/>
<keyword evidence="9" id="KW-1185">Reference proteome</keyword>
<evidence type="ECO:0000259" key="7">
    <source>
        <dbReference type="PROSITE" id="PS50846"/>
    </source>
</evidence>
<evidence type="ECO:0000256" key="6">
    <source>
        <dbReference type="ARBA" id="ARBA00024045"/>
    </source>
</evidence>
<dbReference type="PROSITE" id="PS50846">
    <property type="entry name" value="HMA_2"/>
    <property type="match status" value="1"/>
</dbReference>
<evidence type="ECO:0000256" key="2">
    <source>
        <dbReference type="ARBA" id="ARBA00022481"/>
    </source>
</evidence>
<keyword evidence="4" id="KW-0449">Lipoprotein</keyword>
<name>A0AAV3QMH2_LITER</name>
<keyword evidence="2" id="KW-0488">Methylation</keyword>
<dbReference type="PANTHER" id="PTHR45811">
    <property type="entry name" value="COPPER TRANSPORT PROTEIN FAMILY-RELATED"/>
    <property type="match status" value="1"/>
</dbReference>
<comment type="subcellular location">
    <subcellularLocation>
        <location evidence="1">Membrane</location>
        <topology evidence="1">Peripheral membrane protein</topology>
    </subcellularLocation>
</comment>
<sequence length="136" mass="15475">MIQIIELGVDIHSDKVQAKYMQIIAELTGINTVKANTENGTITIVGEVDPFKIIKKIRKAKMKAEIIQVCPAVRRTVPPYQPEVQHCTNNNYPPPYQPEVQHCTNNNNYPQSYYYPPVVTRIAYSDPYDNGGCYIM</sequence>
<keyword evidence="5" id="KW-0636">Prenylation</keyword>
<gene>
    <name evidence="8" type="ORF">LIER_20421</name>
</gene>
<comment type="caution">
    <text evidence="8">The sequence shown here is derived from an EMBL/GenBank/DDBJ whole genome shotgun (WGS) entry which is preliminary data.</text>
</comment>
<dbReference type="InterPro" id="IPR036163">
    <property type="entry name" value="HMA_dom_sf"/>
</dbReference>
<reference evidence="8 9" key="1">
    <citation type="submission" date="2024-01" db="EMBL/GenBank/DDBJ databases">
        <title>The complete chloroplast genome sequence of Lithospermum erythrorhizon: insights into the phylogenetic relationship among Boraginaceae species and the maternal lineages of purple gromwells.</title>
        <authorList>
            <person name="Okada T."/>
            <person name="Watanabe K."/>
        </authorList>
    </citation>
    <scope>NUCLEOTIDE SEQUENCE [LARGE SCALE GENOMIC DNA]</scope>
</reference>
<dbReference type="Pfam" id="PF00403">
    <property type="entry name" value="HMA"/>
    <property type="match status" value="1"/>
</dbReference>
<dbReference type="AlphaFoldDB" id="A0AAV3QMH2"/>
<feature type="domain" description="HMA" evidence="7">
    <location>
        <begin position="2"/>
        <end position="65"/>
    </location>
</feature>
<dbReference type="PANTHER" id="PTHR45811:SF49">
    <property type="entry name" value="OS04G0667600 PROTEIN"/>
    <property type="match status" value="1"/>
</dbReference>
<dbReference type="EMBL" id="BAABME010005183">
    <property type="protein sequence ID" value="GAA0164888.1"/>
    <property type="molecule type" value="Genomic_DNA"/>
</dbReference>
<dbReference type="SUPFAM" id="SSF55008">
    <property type="entry name" value="HMA, heavy metal-associated domain"/>
    <property type="match status" value="1"/>
</dbReference>
<dbReference type="InterPro" id="IPR051863">
    <property type="entry name" value="HIPP"/>
</dbReference>
<dbReference type="GO" id="GO:0016020">
    <property type="term" value="C:membrane"/>
    <property type="evidence" value="ECO:0007669"/>
    <property type="project" value="UniProtKB-SubCell"/>
</dbReference>